<dbReference type="OrthoDB" id="5413531at2759"/>
<organism evidence="2 3">
    <name type="scientific">Coleophoma cylindrospora</name>
    <dbReference type="NCBI Taxonomy" id="1849047"/>
    <lineage>
        <taxon>Eukaryota</taxon>
        <taxon>Fungi</taxon>
        <taxon>Dikarya</taxon>
        <taxon>Ascomycota</taxon>
        <taxon>Pezizomycotina</taxon>
        <taxon>Leotiomycetes</taxon>
        <taxon>Helotiales</taxon>
        <taxon>Dermateaceae</taxon>
        <taxon>Coleophoma</taxon>
    </lineage>
</organism>
<evidence type="ECO:0000313" key="2">
    <source>
        <dbReference type="EMBL" id="RDW69345.1"/>
    </source>
</evidence>
<feature type="coiled-coil region" evidence="1">
    <location>
        <begin position="512"/>
        <end position="568"/>
    </location>
</feature>
<keyword evidence="3" id="KW-1185">Reference proteome</keyword>
<protein>
    <submittedName>
        <fullName evidence="2">Uncharacterized protein</fullName>
    </submittedName>
</protein>
<reference evidence="2 3" key="1">
    <citation type="journal article" date="2018" name="IMA Fungus">
        <title>IMA Genome-F 9: Draft genome sequence of Annulohypoxylon stygium, Aspergillus mulundensis, Berkeleyomyces basicola (syn. Thielaviopsis basicola), Ceratocystis smalleyi, two Cercospora beticola strains, Coleophoma cylindrospora, Fusarium fracticaudum, Phialophora cf. hyalina, and Morchella septimelata.</title>
        <authorList>
            <person name="Wingfield B.D."/>
            <person name="Bills G.F."/>
            <person name="Dong Y."/>
            <person name="Huang W."/>
            <person name="Nel W.J."/>
            <person name="Swalarsk-Parry B.S."/>
            <person name="Vaghefi N."/>
            <person name="Wilken P.M."/>
            <person name="An Z."/>
            <person name="de Beer Z.W."/>
            <person name="De Vos L."/>
            <person name="Chen L."/>
            <person name="Duong T.A."/>
            <person name="Gao Y."/>
            <person name="Hammerbacher A."/>
            <person name="Kikkert J.R."/>
            <person name="Li Y."/>
            <person name="Li H."/>
            <person name="Li K."/>
            <person name="Li Q."/>
            <person name="Liu X."/>
            <person name="Ma X."/>
            <person name="Naidoo K."/>
            <person name="Pethybridge S.J."/>
            <person name="Sun J."/>
            <person name="Steenkamp E.T."/>
            <person name="van der Nest M.A."/>
            <person name="van Wyk S."/>
            <person name="Wingfield M.J."/>
            <person name="Xiong C."/>
            <person name="Yue Q."/>
            <person name="Zhang X."/>
        </authorList>
    </citation>
    <scope>NUCLEOTIDE SEQUENCE [LARGE SCALE GENOMIC DNA]</scope>
    <source>
        <strain evidence="2 3">BP6252</strain>
    </source>
</reference>
<proteinExistence type="predicted"/>
<dbReference type="AlphaFoldDB" id="A0A3D8R5L7"/>
<sequence>MDGDVTVIGSVPAHRIKHPAEFIPSNPFAGPYRSHLTDLSLEYSPDLLRSLPHVNCSYLSSKDYIPTLEHLKQHAQSLTILIRELSVSSQAGLIDNQNIKIPDEHGELMPIKSFKQDETFDWLNDLTKSYSNDHIHHKLPLTSVANTIEAGDRGIRDICPLDSTLRSEPNMPSHPWATHQNLIKHANEVLELIDHEYGAKGGLLGILPTNVGDVEQREFAETTLLGQMILFIQHLVHRVSELERLYANACDLIADQAVIPAQTLSRLGADGRQGREQVYPQDRFILANAGQDVWEYLSREFDKQEADQEAIRRQNFRDGVTADDRAFDPGVNILDVNTRYFRLKSTVDDAKKTIFIIPAYQRHPNTEVTREQEKVPLVISAVKPVNPERASLWELRNRDKLYTQQMQNEFVKAQNEVEQLRHSNEAMKFDRRTLLSQIEEKDKYIDAMAKDPKYAMDKVTKERNFLRGQRAQFEKDQASLKKAEKDIKDRAGTFDFQLARVQTESDTFQSQATQLRKKLKDSEQSLQREIADLKLQLRAETDAHATQISTYTVEIDRLTKKLEATNKNSQTATSS</sequence>
<evidence type="ECO:0000313" key="3">
    <source>
        <dbReference type="Proteomes" id="UP000256645"/>
    </source>
</evidence>
<keyword evidence="1" id="KW-0175">Coiled coil</keyword>
<dbReference type="EMBL" id="PDLM01000009">
    <property type="protein sequence ID" value="RDW69345.1"/>
    <property type="molecule type" value="Genomic_DNA"/>
</dbReference>
<comment type="caution">
    <text evidence="2">The sequence shown here is derived from an EMBL/GenBank/DDBJ whole genome shotgun (WGS) entry which is preliminary data.</text>
</comment>
<name>A0A3D8R5L7_9HELO</name>
<gene>
    <name evidence="2" type="ORF">BP6252_08365</name>
</gene>
<dbReference type="Proteomes" id="UP000256645">
    <property type="component" value="Unassembled WGS sequence"/>
</dbReference>
<evidence type="ECO:0000256" key="1">
    <source>
        <dbReference type="SAM" id="Coils"/>
    </source>
</evidence>
<accession>A0A3D8R5L7</accession>